<gene>
    <name evidence="1" type="ORF">SSOG_09076</name>
</gene>
<dbReference type="EMBL" id="GG657754">
    <property type="protein sequence ID" value="EFL29362.1"/>
    <property type="molecule type" value="Genomic_DNA"/>
</dbReference>
<evidence type="ECO:0000313" key="2">
    <source>
        <dbReference type="Proteomes" id="UP000003963"/>
    </source>
</evidence>
<name>D9WL87_9ACTN</name>
<dbReference type="HOGENOM" id="CLU_1395628_0_0_11"/>
<sequence>MVAFAVASHFRDDFFGCLPARGGTLLRSSVTCVNVFSGAGQELELTNGGTAVFVEVLTLAVSDLVQEPWDYRFAGLLTQQDQSVIGRGVVGFELEEIDWGHDDAQQARNKEFVLRVIDLALQRHRWDELPYDPPFAQRYLQQFKSMVEAFPPATAMPDPRFPGFPEPDDAAMASCALHRVLSALPHWDSCILCSR</sequence>
<dbReference type="AlphaFoldDB" id="D9WL87"/>
<dbReference type="Proteomes" id="UP000003963">
    <property type="component" value="Unassembled WGS sequence"/>
</dbReference>
<evidence type="ECO:0000313" key="1">
    <source>
        <dbReference type="EMBL" id="EFL29362.1"/>
    </source>
</evidence>
<reference evidence="1 2" key="1">
    <citation type="submission" date="2009-02" db="EMBL/GenBank/DDBJ databases">
        <title>Annotation of Streptomyces hygroscopicus strain ATCC 53653.</title>
        <authorList>
            <consortium name="The Broad Institute Genome Sequencing Platform"/>
            <consortium name="Broad Institute Microbial Sequencing Center"/>
            <person name="Fischbach M."/>
            <person name="Godfrey P."/>
            <person name="Ward D."/>
            <person name="Young S."/>
            <person name="Zeng Q."/>
            <person name="Koehrsen M."/>
            <person name="Alvarado L."/>
            <person name="Berlin A.M."/>
            <person name="Bochicchio J."/>
            <person name="Borenstein D."/>
            <person name="Chapman S.B."/>
            <person name="Chen Z."/>
            <person name="Engels R."/>
            <person name="Freedman E."/>
            <person name="Gellesch M."/>
            <person name="Goldberg J."/>
            <person name="Griggs A."/>
            <person name="Gujja S."/>
            <person name="Heilman E.R."/>
            <person name="Heiman D.I."/>
            <person name="Hepburn T.A."/>
            <person name="Howarth C."/>
            <person name="Jen D."/>
            <person name="Larson L."/>
            <person name="Lewis B."/>
            <person name="Mehta T."/>
            <person name="Park D."/>
            <person name="Pearson M."/>
            <person name="Richards J."/>
            <person name="Roberts A."/>
            <person name="Saif S."/>
            <person name="Shea T.D."/>
            <person name="Shenoy N."/>
            <person name="Sisk P."/>
            <person name="Stolte C."/>
            <person name="Sykes S.N."/>
            <person name="Thomson T."/>
            <person name="Walk T."/>
            <person name="White J."/>
            <person name="Yandava C."/>
            <person name="Straight P."/>
            <person name="Clardy J."/>
            <person name="Hung D."/>
            <person name="Kolter R."/>
            <person name="Mekalanos J."/>
            <person name="Walker S."/>
            <person name="Walsh C.T."/>
            <person name="Wieland-Brown L.C."/>
            <person name="Haas B."/>
            <person name="Nusbaum C."/>
            <person name="Birren B."/>
        </authorList>
    </citation>
    <scope>NUCLEOTIDE SEQUENCE [LARGE SCALE GENOMIC DNA]</scope>
    <source>
        <strain evidence="1 2">ATCC 53653</strain>
    </source>
</reference>
<keyword evidence="2" id="KW-1185">Reference proteome</keyword>
<organism evidence="1 2">
    <name type="scientific">Streptomyces himastatinicus ATCC 53653</name>
    <dbReference type="NCBI Taxonomy" id="457427"/>
    <lineage>
        <taxon>Bacteria</taxon>
        <taxon>Bacillati</taxon>
        <taxon>Actinomycetota</taxon>
        <taxon>Actinomycetes</taxon>
        <taxon>Kitasatosporales</taxon>
        <taxon>Streptomycetaceae</taxon>
        <taxon>Streptomyces</taxon>
        <taxon>Streptomyces violaceusniger group</taxon>
    </lineage>
</organism>
<accession>D9WL87</accession>
<protein>
    <submittedName>
        <fullName evidence="1">Uncharacterized protein</fullName>
    </submittedName>
</protein>
<proteinExistence type="predicted"/>